<dbReference type="GO" id="GO:0003700">
    <property type="term" value="F:DNA-binding transcription factor activity"/>
    <property type="evidence" value="ECO:0007669"/>
    <property type="project" value="InterPro"/>
</dbReference>
<dbReference type="PANTHER" id="PTHR38445">
    <property type="entry name" value="HTH-TYPE TRANSCRIPTIONAL REPRESSOR YTRA"/>
    <property type="match status" value="1"/>
</dbReference>
<dbReference type="eggNOG" id="COG1725">
    <property type="taxonomic scope" value="Bacteria"/>
</dbReference>
<dbReference type="GO" id="GO:0003677">
    <property type="term" value="F:DNA binding"/>
    <property type="evidence" value="ECO:0007669"/>
    <property type="project" value="UniProtKB-KW"/>
</dbReference>
<evidence type="ECO:0000256" key="2">
    <source>
        <dbReference type="ARBA" id="ARBA00023125"/>
    </source>
</evidence>
<proteinExistence type="predicted"/>
<evidence type="ECO:0000313" key="6">
    <source>
        <dbReference type="Proteomes" id="UP000051176"/>
    </source>
</evidence>
<name>A0A0R1H0Y3_9LACO</name>
<feature type="domain" description="HTH gntR-type" evidence="4">
    <location>
        <begin position="14"/>
        <end position="82"/>
    </location>
</feature>
<accession>A0A0R1H0Y3</accession>
<keyword evidence="3" id="KW-0804">Transcription</keyword>
<dbReference type="STRING" id="357278.IV61_GL001904"/>
<dbReference type="Pfam" id="PF00392">
    <property type="entry name" value="GntR"/>
    <property type="match status" value="1"/>
</dbReference>
<evidence type="ECO:0000256" key="3">
    <source>
        <dbReference type="ARBA" id="ARBA00023163"/>
    </source>
</evidence>
<dbReference type="Proteomes" id="UP000051176">
    <property type="component" value="Unassembled WGS sequence"/>
</dbReference>
<dbReference type="InterPro" id="IPR036390">
    <property type="entry name" value="WH_DNA-bd_sf"/>
</dbReference>
<dbReference type="Gene3D" id="1.10.10.10">
    <property type="entry name" value="Winged helix-like DNA-binding domain superfamily/Winged helix DNA-binding domain"/>
    <property type="match status" value="1"/>
</dbReference>
<dbReference type="CDD" id="cd07377">
    <property type="entry name" value="WHTH_GntR"/>
    <property type="match status" value="1"/>
</dbReference>
<dbReference type="SMART" id="SM00345">
    <property type="entry name" value="HTH_GNTR"/>
    <property type="match status" value="1"/>
</dbReference>
<keyword evidence="2" id="KW-0238">DNA-binding</keyword>
<dbReference type="PROSITE" id="PS50949">
    <property type="entry name" value="HTH_GNTR"/>
    <property type="match status" value="1"/>
</dbReference>
<gene>
    <name evidence="5" type="ORF">FD07_GL000232</name>
</gene>
<dbReference type="InterPro" id="IPR000524">
    <property type="entry name" value="Tscrpt_reg_HTH_GntR"/>
</dbReference>
<comment type="caution">
    <text evidence="5">The sequence shown here is derived from an EMBL/GenBank/DDBJ whole genome shotgun (WGS) entry which is preliminary data.</text>
</comment>
<evidence type="ECO:0000259" key="4">
    <source>
        <dbReference type="PROSITE" id="PS50949"/>
    </source>
</evidence>
<evidence type="ECO:0000313" key="5">
    <source>
        <dbReference type="EMBL" id="KRK37364.1"/>
    </source>
</evidence>
<evidence type="ECO:0000256" key="1">
    <source>
        <dbReference type="ARBA" id="ARBA00023015"/>
    </source>
</evidence>
<dbReference type="EMBL" id="AZCZ01000011">
    <property type="protein sequence ID" value="KRK37364.1"/>
    <property type="molecule type" value="Genomic_DNA"/>
</dbReference>
<keyword evidence="6" id="KW-1185">Reference proteome</keyword>
<protein>
    <submittedName>
        <fullName evidence="5">Transcriptional regulator</fullName>
    </submittedName>
</protein>
<reference evidence="5 6" key="1">
    <citation type="journal article" date="2015" name="Genome Announc.">
        <title>Expanding the biotechnology potential of lactobacilli through comparative genomics of 213 strains and associated genera.</title>
        <authorList>
            <person name="Sun Z."/>
            <person name="Harris H.M."/>
            <person name="McCann A."/>
            <person name="Guo C."/>
            <person name="Argimon S."/>
            <person name="Zhang W."/>
            <person name="Yang X."/>
            <person name="Jeffery I.B."/>
            <person name="Cooney J.C."/>
            <person name="Kagawa T.F."/>
            <person name="Liu W."/>
            <person name="Song Y."/>
            <person name="Salvetti E."/>
            <person name="Wrobel A."/>
            <person name="Rasinkangas P."/>
            <person name="Parkhill J."/>
            <person name="Rea M.C."/>
            <person name="O'Sullivan O."/>
            <person name="Ritari J."/>
            <person name="Douillard F.P."/>
            <person name="Paul Ross R."/>
            <person name="Yang R."/>
            <person name="Briner A.E."/>
            <person name="Felis G.E."/>
            <person name="de Vos W.M."/>
            <person name="Barrangou R."/>
            <person name="Klaenhammer T.R."/>
            <person name="Caufield P.W."/>
            <person name="Cui Y."/>
            <person name="Zhang H."/>
            <person name="O'Toole P.W."/>
        </authorList>
    </citation>
    <scope>NUCLEOTIDE SEQUENCE [LARGE SCALE GENOMIC DNA]</scope>
    <source>
        <strain evidence="5 6">ATCC 53295</strain>
    </source>
</reference>
<dbReference type="PATRIC" id="fig|1267003.4.peg.243"/>
<dbReference type="InterPro" id="IPR036388">
    <property type="entry name" value="WH-like_DNA-bd_sf"/>
</dbReference>
<dbReference type="AlphaFoldDB" id="A0A0R1H0Y3"/>
<dbReference type="SUPFAM" id="SSF46785">
    <property type="entry name" value="Winged helix' DNA-binding domain"/>
    <property type="match status" value="1"/>
</dbReference>
<organism evidence="5 6">
    <name type="scientific">Levilactobacillus parabrevis ATCC 53295</name>
    <dbReference type="NCBI Taxonomy" id="1267003"/>
    <lineage>
        <taxon>Bacteria</taxon>
        <taxon>Bacillati</taxon>
        <taxon>Bacillota</taxon>
        <taxon>Bacilli</taxon>
        <taxon>Lactobacillales</taxon>
        <taxon>Lactobacillaceae</taxon>
        <taxon>Levilactobacillus</taxon>
    </lineage>
</organism>
<sequence length="131" mass="15046">MWEMTMKFNFDSPEPIYLQVAEQVEEAIFTGIYRAGEQVPSTTEMSKEFHINPATVLKGINRLVAAGIIEKRRGVGMFVTATAETTIREKRRAEFYDRYVSRFTSEAKKLNLSEDELIALIKRGYEDDPTD</sequence>
<dbReference type="PANTHER" id="PTHR38445:SF10">
    <property type="entry name" value="GNTR-FAMILY TRANSCRIPTIONAL REGULATOR"/>
    <property type="match status" value="1"/>
</dbReference>
<keyword evidence="1" id="KW-0805">Transcription regulation</keyword>